<keyword evidence="1" id="KW-0812">Transmembrane</keyword>
<organism evidence="2 3">
    <name type="scientific">Metschnikowia bicuspidata var. bicuspidata NRRL YB-4993</name>
    <dbReference type="NCBI Taxonomy" id="869754"/>
    <lineage>
        <taxon>Eukaryota</taxon>
        <taxon>Fungi</taxon>
        <taxon>Dikarya</taxon>
        <taxon>Ascomycota</taxon>
        <taxon>Saccharomycotina</taxon>
        <taxon>Pichiomycetes</taxon>
        <taxon>Metschnikowiaceae</taxon>
        <taxon>Metschnikowia</taxon>
    </lineage>
</organism>
<keyword evidence="3" id="KW-1185">Reference proteome</keyword>
<comment type="caution">
    <text evidence="2">The sequence shown here is derived from an EMBL/GenBank/DDBJ whole genome shotgun (WGS) entry which is preliminary data.</text>
</comment>
<dbReference type="RefSeq" id="XP_018710951.1">
    <property type="nucleotide sequence ID" value="XM_018854905.1"/>
</dbReference>
<dbReference type="EMBL" id="LXTC01000004">
    <property type="protein sequence ID" value="OBA20429.1"/>
    <property type="molecule type" value="Genomic_DNA"/>
</dbReference>
<evidence type="ECO:0000313" key="3">
    <source>
        <dbReference type="Proteomes" id="UP000092555"/>
    </source>
</evidence>
<sequence>MYTMSLFSYNRWIYRYFREVISLIATLILLMDRHIILFNQSTHLLRICLLVLFN</sequence>
<proteinExistence type="predicted"/>
<feature type="transmembrane region" description="Helical" evidence="1">
    <location>
        <begin position="12"/>
        <end position="31"/>
    </location>
</feature>
<reference evidence="2 3" key="1">
    <citation type="submission" date="2016-05" db="EMBL/GenBank/DDBJ databases">
        <title>Comparative genomics of biotechnologically important yeasts.</title>
        <authorList>
            <consortium name="DOE Joint Genome Institute"/>
            <person name="Riley R."/>
            <person name="Haridas S."/>
            <person name="Wolfe K.H."/>
            <person name="Lopes M.R."/>
            <person name="Hittinger C.T."/>
            <person name="Goker M."/>
            <person name="Salamov A."/>
            <person name="Wisecaver J."/>
            <person name="Long T.M."/>
            <person name="Aerts A.L."/>
            <person name="Barry K."/>
            <person name="Choi C."/>
            <person name="Clum A."/>
            <person name="Coughlan A.Y."/>
            <person name="Deshpande S."/>
            <person name="Douglass A.P."/>
            <person name="Hanson S.J."/>
            <person name="Klenk H.-P."/>
            <person name="LaButti K."/>
            <person name="Lapidus A."/>
            <person name="Lindquist E."/>
            <person name="Lipzen A."/>
            <person name="Meier-kolthoff J.P."/>
            <person name="Ohm R.A."/>
            <person name="Otillar R.P."/>
            <person name="Pangilinan J."/>
            <person name="Peng Y."/>
            <person name="Rokas A."/>
            <person name="Rosa C.A."/>
            <person name="Scheuner C."/>
            <person name="Sibirny A.A."/>
            <person name="Slot J.C."/>
            <person name="Stielow J.B."/>
            <person name="Sun H."/>
            <person name="Kurtzman C.P."/>
            <person name="Blackwell M."/>
            <person name="Grigoriev I.V."/>
            <person name="Jeffries T.W."/>
        </authorList>
    </citation>
    <scope>NUCLEOTIDE SEQUENCE [LARGE SCALE GENOMIC DNA]</scope>
    <source>
        <strain evidence="2 3">NRRL YB-4993</strain>
    </source>
</reference>
<keyword evidence="1" id="KW-1133">Transmembrane helix</keyword>
<dbReference type="AlphaFoldDB" id="A0A1A0H8I6"/>
<name>A0A1A0H8I6_9ASCO</name>
<evidence type="ECO:0000256" key="1">
    <source>
        <dbReference type="SAM" id="Phobius"/>
    </source>
</evidence>
<protein>
    <submittedName>
        <fullName evidence="2">Uncharacterized protein</fullName>
    </submittedName>
</protein>
<gene>
    <name evidence="2" type="ORF">METBIDRAFT_198678</name>
</gene>
<dbReference type="GeneID" id="30027881"/>
<keyword evidence="1" id="KW-0472">Membrane</keyword>
<evidence type="ECO:0000313" key="2">
    <source>
        <dbReference type="EMBL" id="OBA20429.1"/>
    </source>
</evidence>
<dbReference type="Proteomes" id="UP000092555">
    <property type="component" value="Unassembled WGS sequence"/>
</dbReference>
<accession>A0A1A0H8I6</accession>